<proteinExistence type="predicted"/>
<dbReference type="VEuPathDB" id="TriTrypDB:TcIL3000_0_51240"/>
<keyword evidence="3" id="KW-1133">Transmembrane helix</keyword>
<dbReference type="EMBL" id="CAEQ01001546">
    <property type="protein sequence ID" value="CCD14516.1"/>
    <property type="molecule type" value="Genomic_DNA"/>
</dbReference>
<reference evidence="4 5" key="2">
    <citation type="journal article" date="2012" name="Proc. Natl. Acad. Sci. U.S.A.">
        <title>Antigenic diversity is generated by distinct evolutionary mechanisms in African trypanosome species.</title>
        <authorList>
            <person name="Jackson A.P."/>
            <person name="Berry A."/>
            <person name="Aslett M."/>
            <person name="Allison H.C."/>
            <person name="Burton P."/>
            <person name="Vavrova-Anderson J."/>
            <person name="Brown R."/>
            <person name="Browne H."/>
            <person name="Corton N."/>
            <person name="Hauser H."/>
            <person name="Gamble J."/>
            <person name="Gilderthorp R."/>
            <person name="Marcello L."/>
            <person name="McQuillan J."/>
            <person name="Otto T.D."/>
            <person name="Quail M.A."/>
            <person name="Sanders M.J."/>
            <person name="van Tonder A."/>
            <person name="Ginger M.L."/>
            <person name="Field M.C."/>
            <person name="Barry J.D."/>
            <person name="Hertz-Fowler C."/>
            <person name="Berriman M."/>
        </authorList>
    </citation>
    <scope>NUCLEOTIDE SEQUENCE [LARGE SCALE GENOMIC DNA]</scope>
    <source>
        <strain evidence="4 5">IL3000</strain>
    </source>
</reference>
<accession>F9WB85</accession>
<evidence type="ECO:0000313" key="4">
    <source>
        <dbReference type="EMBL" id="CCD14516.1"/>
    </source>
</evidence>
<reference evidence="5" key="1">
    <citation type="submission" date="2011-07" db="EMBL/GenBank/DDBJ databases">
        <title>Divergent evolution of antigenic variation in African trypanosomes.</title>
        <authorList>
            <person name="Jackson A.P."/>
            <person name="Berry A."/>
            <person name="Allison H.C."/>
            <person name="Burton P."/>
            <person name="Anderson J."/>
            <person name="Aslett M."/>
            <person name="Brown R."/>
            <person name="Corton N."/>
            <person name="Harris D."/>
            <person name="Hauser H."/>
            <person name="Gamble J."/>
            <person name="Gilderthorp R."/>
            <person name="McQuillan J."/>
            <person name="Quail M.A."/>
            <person name="Sanders M."/>
            <person name="Van Tonder A."/>
            <person name="Ginger M.L."/>
            <person name="Donelson J.E."/>
            <person name="Field M.C."/>
            <person name="Barry J.D."/>
            <person name="Berriman M."/>
            <person name="Hertz-Fowler C."/>
        </authorList>
    </citation>
    <scope>NUCLEOTIDE SEQUENCE [LARGE SCALE GENOMIC DNA]</scope>
    <source>
        <strain evidence="5">IL3000</strain>
    </source>
</reference>
<feature type="region of interest" description="Disordered" evidence="2">
    <location>
        <begin position="321"/>
        <end position="350"/>
    </location>
</feature>
<evidence type="ECO:0000313" key="5">
    <source>
        <dbReference type="Proteomes" id="UP000000702"/>
    </source>
</evidence>
<evidence type="ECO:0000256" key="2">
    <source>
        <dbReference type="SAM" id="MobiDB-lite"/>
    </source>
</evidence>
<keyword evidence="3" id="KW-0812">Transmembrane</keyword>
<sequence>MKREPRTIGKGMLAVVVVVMAMVIGGVVAYPPGSVFNDEEYKALCDVFQASLDLWNASRTSSKKLDNLLEKHLCQALFGKSSGGKVDDFKEILPQEYNDPGYRLYRCGYCDYNTETYPGKSITHDLMCLCTPGKDAEPFYGYYWWIFGYYHKENGFKLCGRLREEMGVDLSHGWYAHKGKHQAKGLENSWKTVTMGCFNGWKNSNKTANQTLEEKVKRLSETLDNFKKKGLKKVNGRYKLGGFDEHNEADGSSEKHIHVRYGTCKYGRRPWWKKLEEVLQGKNPESLLFEHSVNQPAAGQGTGTEDDEEEGGILMEEGKFPSHPGMEEGPTSKTEGAQGVNATQTSGPINSTVIHLNSTRYGTMDGAENYSAQYQMLRSSTSTHPPASWLLCATFLI</sequence>
<feature type="transmembrane region" description="Helical" evidence="3">
    <location>
        <begin position="12"/>
        <end position="30"/>
    </location>
</feature>
<gene>
    <name evidence="4" type="ORF">TCIL3000_0_51240</name>
</gene>
<name>F9WB85_TRYCI</name>
<evidence type="ECO:0000256" key="3">
    <source>
        <dbReference type="SAM" id="Phobius"/>
    </source>
</evidence>
<evidence type="ECO:0000256" key="1">
    <source>
        <dbReference type="SAM" id="Coils"/>
    </source>
</evidence>
<keyword evidence="1" id="KW-0175">Coiled coil</keyword>
<keyword evidence="5" id="KW-1185">Reference proteome</keyword>
<protein>
    <submittedName>
        <fullName evidence="4">Variant surface glycoprotein</fullName>
    </submittedName>
</protein>
<feature type="compositionally biased region" description="Polar residues" evidence="2">
    <location>
        <begin position="331"/>
        <end position="350"/>
    </location>
</feature>
<organism evidence="4 5">
    <name type="scientific">Trypanosoma congolense (strain IL3000)</name>
    <dbReference type="NCBI Taxonomy" id="1068625"/>
    <lineage>
        <taxon>Eukaryota</taxon>
        <taxon>Discoba</taxon>
        <taxon>Euglenozoa</taxon>
        <taxon>Kinetoplastea</taxon>
        <taxon>Metakinetoplastina</taxon>
        <taxon>Trypanosomatida</taxon>
        <taxon>Trypanosomatidae</taxon>
        <taxon>Trypanosoma</taxon>
        <taxon>Nannomonas</taxon>
    </lineage>
</organism>
<keyword evidence="3" id="KW-0472">Membrane</keyword>
<comment type="caution">
    <text evidence="4">The sequence shown here is derived from an EMBL/GenBank/DDBJ whole genome shotgun (WGS) entry which is preliminary data.</text>
</comment>
<dbReference type="Proteomes" id="UP000000702">
    <property type="component" value="Unassembled WGS sequence"/>
</dbReference>
<dbReference type="AlphaFoldDB" id="F9WB85"/>
<feature type="coiled-coil region" evidence="1">
    <location>
        <begin position="202"/>
        <end position="229"/>
    </location>
</feature>